<dbReference type="PRINTS" id="PR00455">
    <property type="entry name" value="HTHTETR"/>
</dbReference>
<dbReference type="SUPFAM" id="SSF46689">
    <property type="entry name" value="Homeodomain-like"/>
    <property type="match status" value="1"/>
</dbReference>
<feature type="DNA-binding region" description="H-T-H motif" evidence="4">
    <location>
        <begin position="33"/>
        <end position="52"/>
    </location>
</feature>
<keyword evidence="2 4" id="KW-0238">DNA-binding</keyword>
<dbReference type="InterPro" id="IPR023772">
    <property type="entry name" value="DNA-bd_HTH_TetR-type_CS"/>
</dbReference>
<evidence type="ECO:0000259" key="5">
    <source>
        <dbReference type="PROSITE" id="PS50977"/>
    </source>
</evidence>
<dbReference type="InterPro" id="IPR009057">
    <property type="entry name" value="Homeodomain-like_sf"/>
</dbReference>
<evidence type="ECO:0000313" key="7">
    <source>
        <dbReference type="Proteomes" id="UP001142462"/>
    </source>
</evidence>
<dbReference type="PROSITE" id="PS50977">
    <property type="entry name" value="HTH_TETR_2"/>
    <property type="match status" value="1"/>
</dbReference>
<reference evidence="6" key="1">
    <citation type="journal article" date="2014" name="Int. J. Syst. Evol. Microbiol.">
        <title>Complete genome sequence of Corynebacterium casei LMG S-19264T (=DSM 44701T), isolated from a smear-ripened cheese.</title>
        <authorList>
            <consortium name="US DOE Joint Genome Institute (JGI-PGF)"/>
            <person name="Walter F."/>
            <person name="Albersmeier A."/>
            <person name="Kalinowski J."/>
            <person name="Ruckert C."/>
        </authorList>
    </citation>
    <scope>NUCLEOTIDE SEQUENCE</scope>
    <source>
        <strain evidence="6">VKM Ac-1020</strain>
    </source>
</reference>
<keyword evidence="3" id="KW-0804">Transcription</keyword>
<protein>
    <submittedName>
        <fullName evidence="6">TetR family transcriptional regulator</fullName>
    </submittedName>
</protein>
<dbReference type="GO" id="GO:0003700">
    <property type="term" value="F:DNA-binding transcription factor activity"/>
    <property type="evidence" value="ECO:0007669"/>
    <property type="project" value="TreeGrafter"/>
</dbReference>
<dbReference type="GO" id="GO:0045892">
    <property type="term" value="P:negative regulation of DNA-templated transcription"/>
    <property type="evidence" value="ECO:0007669"/>
    <property type="project" value="UniProtKB-ARBA"/>
</dbReference>
<evidence type="ECO:0000256" key="2">
    <source>
        <dbReference type="ARBA" id="ARBA00023125"/>
    </source>
</evidence>
<sequence length="191" mass="19741">MPRSSAADAAATARRILAVATRAFAAHGFADASVDDIARSADVTRGAVYHHFASKRGLFDAVAARLQEDVAATVVAAAEAAGEDPRAQLVAGSHAFVDAITEGEAARVLLVEAPAAMGWSQWRAQDDAASGVHLLDALRACGLRGQEAEALARQLSGAMNEAALWIVEQGGGAAIRRQAHLALERLLAAVV</sequence>
<comment type="caution">
    <text evidence="6">The sequence shown here is derived from an EMBL/GenBank/DDBJ whole genome shotgun (WGS) entry which is preliminary data.</text>
</comment>
<name>A0A9W6LVA0_9MICO</name>
<gene>
    <name evidence="6" type="ORF">GCM10017576_02300</name>
</gene>
<dbReference type="FunFam" id="1.10.10.60:FF:000141">
    <property type="entry name" value="TetR family transcriptional regulator"/>
    <property type="match status" value="1"/>
</dbReference>
<dbReference type="PANTHER" id="PTHR30055:SF234">
    <property type="entry name" value="HTH-TYPE TRANSCRIPTIONAL REGULATOR BETI"/>
    <property type="match status" value="1"/>
</dbReference>
<dbReference type="Pfam" id="PF21351">
    <property type="entry name" value="TetR_C_41"/>
    <property type="match status" value="1"/>
</dbReference>
<keyword evidence="1" id="KW-0805">Transcription regulation</keyword>
<dbReference type="PANTHER" id="PTHR30055">
    <property type="entry name" value="HTH-TYPE TRANSCRIPTIONAL REGULATOR RUTR"/>
    <property type="match status" value="1"/>
</dbReference>
<organism evidence="6 7">
    <name type="scientific">Microbacterium barkeri</name>
    <dbReference type="NCBI Taxonomy" id="33917"/>
    <lineage>
        <taxon>Bacteria</taxon>
        <taxon>Bacillati</taxon>
        <taxon>Actinomycetota</taxon>
        <taxon>Actinomycetes</taxon>
        <taxon>Micrococcales</taxon>
        <taxon>Microbacteriaceae</taxon>
        <taxon>Microbacterium</taxon>
    </lineage>
</organism>
<dbReference type="PROSITE" id="PS01081">
    <property type="entry name" value="HTH_TETR_1"/>
    <property type="match status" value="1"/>
</dbReference>
<evidence type="ECO:0000256" key="1">
    <source>
        <dbReference type="ARBA" id="ARBA00023015"/>
    </source>
</evidence>
<keyword evidence="7" id="KW-1185">Reference proteome</keyword>
<evidence type="ECO:0000256" key="3">
    <source>
        <dbReference type="ARBA" id="ARBA00023163"/>
    </source>
</evidence>
<evidence type="ECO:0000313" key="6">
    <source>
        <dbReference type="EMBL" id="GLJ60101.1"/>
    </source>
</evidence>
<dbReference type="Gene3D" id="1.10.357.10">
    <property type="entry name" value="Tetracycline Repressor, domain 2"/>
    <property type="match status" value="1"/>
</dbReference>
<dbReference type="Pfam" id="PF00440">
    <property type="entry name" value="TetR_N"/>
    <property type="match status" value="1"/>
</dbReference>
<evidence type="ECO:0000256" key="4">
    <source>
        <dbReference type="PROSITE-ProRule" id="PRU00335"/>
    </source>
</evidence>
<reference evidence="6" key="2">
    <citation type="submission" date="2023-01" db="EMBL/GenBank/DDBJ databases">
        <authorList>
            <person name="Sun Q."/>
            <person name="Evtushenko L."/>
        </authorList>
    </citation>
    <scope>NUCLEOTIDE SEQUENCE</scope>
    <source>
        <strain evidence="6">VKM Ac-1020</strain>
    </source>
</reference>
<dbReference type="GO" id="GO:0000976">
    <property type="term" value="F:transcription cis-regulatory region binding"/>
    <property type="evidence" value="ECO:0007669"/>
    <property type="project" value="TreeGrafter"/>
</dbReference>
<dbReference type="InterPro" id="IPR001647">
    <property type="entry name" value="HTH_TetR"/>
</dbReference>
<dbReference type="AlphaFoldDB" id="A0A9W6LVA0"/>
<dbReference type="InterPro" id="IPR050109">
    <property type="entry name" value="HTH-type_TetR-like_transc_reg"/>
</dbReference>
<dbReference type="RefSeq" id="WP_271171831.1">
    <property type="nucleotide sequence ID" value="NZ_BSEJ01000001.1"/>
</dbReference>
<dbReference type="InterPro" id="IPR049484">
    <property type="entry name" value="Rv0078-like_C"/>
</dbReference>
<dbReference type="Proteomes" id="UP001142462">
    <property type="component" value="Unassembled WGS sequence"/>
</dbReference>
<accession>A0A9W6LVA0</accession>
<proteinExistence type="predicted"/>
<dbReference type="EMBL" id="BSEJ01000001">
    <property type="protein sequence ID" value="GLJ60101.1"/>
    <property type="molecule type" value="Genomic_DNA"/>
</dbReference>
<feature type="domain" description="HTH tetR-type" evidence="5">
    <location>
        <begin position="10"/>
        <end position="70"/>
    </location>
</feature>